<keyword evidence="12 13" id="KW-0326">Glycosidase</keyword>
<keyword evidence="5" id="KW-0004">4Fe-4S</keyword>
<dbReference type="Gene3D" id="1.10.1670.10">
    <property type="entry name" value="Helix-hairpin-Helix base-excision DNA repair enzymes (C-terminal)"/>
    <property type="match status" value="1"/>
</dbReference>
<keyword evidence="7 13" id="KW-0227">DNA damage</keyword>
<evidence type="ECO:0000256" key="10">
    <source>
        <dbReference type="ARBA" id="ARBA00023014"/>
    </source>
</evidence>
<dbReference type="FunFam" id="1.10.340.30:FF:000002">
    <property type="entry name" value="Adenine DNA glycosylase"/>
    <property type="match status" value="1"/>
</dbReference>
<comment type="similarity">
    <text evidence="2 13">Belongs to the Nth/MutY family.</text>
</comment>
<evidence type="ECO:0000256" key="11">
    <source>
        <dbReference type="ARBA" id="ARBA00023204"/>
    </source>
</evidence>
<evidence type="ECO:0000256" key="7">
    <source>
        <dbReference type="ARBA" id="ARBA00022763"/>
    </source>
</evidence>
<evidence type="ECO:0000256" key="8">
    <source>
        <dbReference type="ARBA" id="ARBA00022801"/>
    </source>
</evidence>
<dbReference type="InterPro" id="IPR023170">
    <property type="entry name" value="HhH_base_excis_C"/>
</dbReference>
<evidence type="ECO:0000256" key="5">
    <source>
        <dbReference type="ARBA" id="ARBA00022485"/>
    </source>
</evidence>
<evidence type="ECO:0000256" key="2">
    <source>
        <dbReference type="ARBA" id="ARBA00008343"/>
    </source>
</evidence>
<dbReference type="PANTHER" id="PTHR42944:SF1">
    <property type="entry name" value="ADENINE DNA GLYCOSYLASE"/>
    <property type="match status" value="1"/>
</dbReference>
<keyword evidence="9 13" id="KW-0408">Iron</keyword>
<evidence type="ECO:0000256" key="9">
    <source>
        <dbReference type="ARBA" id="ARBA00023004"/>
    </source>
</evidence>
<dbReference type="GO" id="GO:0032357">
    <property type="term" value="F:oxidized purine DNA binding"/>
    <property type="evidence" value="ECO:0007669"/>
    <property type="project" value="TreeGrafter"/>
</dbReference>
<reference evidence="16" key="1">
    <citation type="journal article" date="2020" name="bioRxiv">
        <title>Whole genome comparisons of ergot fungi reveals the divergence and evolution of species within the genus Claviceps are the result of varying mechanisms driving genome evolution and host range expansion.</title>
        <authorList>
            <person name="Wyka S.A."/>
            <person name="Mondo S.J."/>
            <person name="Liu M."/>
            <person name="Dettman J."/>
            <person name="Nalam V."/>
            <person name="Broders K.D."/>
        </authorList>
    </citation>
    <scope>NUCLEOTIDE SEQUENCE</scope>
    <source>
        <strain evidence="16">CCC 1102</strain>
    </source>
</reference>
<dbReference type="Pfam" id="PF00730">
    <property type="entry name" value="HhH-GPD"/>
    <property type="match status" value="1"/>
</dbReference>
<comment type="function">
    <text evidence="13">Adenine glycosylase active on G-A mispairs.</text>
</comment>
<evidence type="ECO:0000259" key="15">
    <source>
        <dbReference type="SMART" id="SM00478"/>
    </source>
</evidence>
<dbReference type="InterPro" id="IPR029119">
    <property type="entry name" value="MutY_C"/>
</dbReference>
<dbReference type="GO" id="GO:0006298">
    <property type="term" value="P:mismatch repair"/>
    <property type="evidence" value="ECO:0007669"/>
    <property type="project" value="TreeGrafter"/>
</dbReference>
<evidence type="ECO:0000256" key="3">
    <source>
        <dbReference type="ARBA" id="ARBA00012045"/>
    </source>
</evidence>
<evidence type="ECO:0000256" key="14">
    <source>
        <dbReference type="SAM" id="MobiDB-lite"/>
    </source>
</evidence>
<name>A0A9P7ST75_9HYPO</name>
<dbReference type="EC" id="3.2.2.31" evidence="3 13"/>
<dbReference type="Proteomes" id="UP000784919">
    <property type="component" value="Unassembled WGS sequence"/>
</dbReference>
<dbReference type="EMBL" id="SRPS01000038">
    <property type="protein sequence ID" value="KAG5973009.1"/>
    <property type="molecule type" value="Genomic_DNA"/>
</dbReference>
<dbReference type="Pfam" id="PF14815">
    <property type="entry name" value="NUDIX_4"/>
    <property type="match status" value="1"/>
</dbReference>
<comment type="caution">
    <text evidence="16">The sequence shown here is derived from an EMBL/GenBank/DDBJ whole genome shotgun (WGS) entry which is preliminary data.</text>
</comment>
<sequence>MAGKRLARVPASKVASTKAKVTTRRKSRATCSDDSFDDDHDASDAEIRPSKKRKVSNVRNSKQKNLPSSLFEIGPIAHPDPCTPSTGRHHSITYHKPLFLCKDTGLQHRQNLLSWFDSVSTTRAMPWRKTWMPPRASSETDQVLVREQLARRAYEVWISEIMLQQTRVAVVIDYWKRWMEKWPTIHELAAADPEDVLAAWRGLGYYSRATRIHEAAKIVVQDETMRGLLPSATAELEAKVPGVGRYTAGAISAIVFGRAAPMVDGNVLRVLSRQLGIYGNIKTDKKVIDTIWAAADALVQAVSQDGETVQDAGSAVSDRPGRWGQALMELGSTICTPKPNCATCPITVSCRVYSEAKTISQTLGTGSIVDIEDACTICEPFEEDVYHDPELQALQDDIANAAKTQPSTKQAPKAKQMTLAAFSFTGTSAKRSSLKNKDNGQSVKEATKAQREEAISNYARKFPIKTAKKAVRVAQEIVCAIQRLDGSYLIQRRPEKGLLAGLWEFPSMPIPDAETCSPRQRTEMAKGFAVSMLGLTDGGVQIKHVGELGSVPWLFSHLKLTMHVHMFRMVREEGIDMEGTGAEGVRSLAGQPRRWTADVEKESMGTGMRKCWDLVKIEEEEDEEEEGV</sequence>
<feature type="domain" description="HhH-GPD" evidence="15">
    <location>
        <begin position="162"/>
        <end position="333"/>
    </location>
</feature>
<dbReference type="CDD" id="cd00056">
    <property type="entry name" value="ENDO3c"/>
    <property type="match status" value="1"/>
</dbReference>
<dbReference type="GO" id="GO:0034039">
    <property type="term" value="F:8-oxo-7,8-dihydroguanine DNA N-glycosylase activity"/>
    <property type="evidence" value="ECO:0007669"/>
    <property type="project" value="TreeGrafter"/>
</dbReference>
<gene>
    <name evidence="16" type="ORF">E4U56_005375</name>
</gene>
<dbReference type="GO" id="GO:0035485">
    <property type="term" value="F:adenine/guanine mispair binding"/>
    <property type="evidence" value="ECO:0007669"/>
    <property type="project" value="TreeGrafter"/>
</dbReference>
<accession>A0A9P7ST75</accession>
<dbReference type="OrthoDB" id="10248838at2759"/>
<dbReference type="InterPro" id="IPR015797">
    <property type="entry name" value="NUDIX_hydrolase-like_dom_sf"/>
</dbReference>
<feature type="region of interest" description="Disordered" evidence="14">
    <location>
        <begin position="1"/>
        <end position="73"/>
    </location>
</feature>
<evidence type="ECO:0000256" key="12">
    <source>
        <dbReference type="ARBA" id="ARBA00023295"/>
    </source>
</evidence>
<dbReference type="PANTHER" id="PTHR42944">
    <property type="entry name" value="ADENINE DNA GLYCOSYLASE"/>
    <property type="match status" value="1"/>
</dbReference>
<dbReference type="CDD" id="cd03431">
    <property type="entry name" value="NUDIX_DNA_Glycosylase_C-MutY"/>
    <property type="match status" value="1"/>
</dbReference>
<evidence type="ECO:0000256" key="1">
    <source>
        <dbReference type="ARBA" id="ARBA00000843"/>
    </source>
</evidence>
<dbReference type="GO" id="GO:0006285">
    <property type="term" value="P:base-excision repair, AP site formation"/>
    <property type="evidence" value="ECO:0007669"/>
    <property type="project" value="UniProtKB-ARBA"/>
</dbReference>
<dbReference type="InterPro" id="IPR011257">
    <property type="entry name" value="DNA_glycosylase"/>
</dbReference>
<dbReference type="SUPFAM" id="SSF48150">
    <property type="entry name" value="DNA-glycosylase"/>
    <property type="match status" value="1"/>
</dbReference>
<comment type="catalytic activity">
    <reaction evidence="1 13">
        <text>Hydrolyzes free adenine bases from 7,8-dihydro-8-oxoguanine:adenine mismatched double-stranded DNA, leaving an apurinic site.</text>
        <dbReference type="EC" id="3.2.2.31"/>
    </reaction>
</comment>
<dbReference type="Gene3D" id="3.90.79.10">
    <property type="entry name" value="Nucleoside Triphosphate Pyrophosphohydrolase"/>
    <property type="match status" value="1"/>
</dbReference>
<keyword evidence="10" id="KW-0411">Iron-sulfur</keyword>
<proteinExistence type="inferred from homology"/>
<keyword evidence="8" id="KW-0378">Hydrolase</keyword>
<dbReference type="InterPro" id="IPR003265">
    <property type="entry name" value="HhH-GPD_domain"/>
</dbReference>
<dbReference type="SUPFAM" id="SSF55811">
    <property type="entry name" value="Nudix"/>
    <property type="match status" value="1"/>
</dbReference>
<keyword evidence="6" id="KW-0479">Metal-binding</keyword>
<keyword evidence="11" id="KW-0234">DNA repair</keyword>
<protein>
    <recommendedName>
        <fullName evidence="4 13">Adenine DNA glycosylase</fullName>
        <ecNumber evidence="3 13">3.2.2.31</ecNumber>
    </recommendedName>
</protein>
<dbReference type="GO" id="GO:0051539">
    <property type="term" value="F:4 iron, 4 sulfur cluster binding"/>
    <property type="evidence" value="ECO:0007669"/>
    <property type="project" value="UniProtKB-UniRule"/>
</dbReference>
<dbReference type="AlphaFoldDB" id="A0A9P7ST75"/>
<dbReference type="GO" id="GO:0046872">
    <property type="term" value="F:metal ion binding"/>
    <property type="evidence" value="ECO:0007669"/>
    <property type="project" value="UniProtKB-UniRule"/>
</dbReference>
<evidence type="ECO:0000256" key="4">
    <source>
        <dbReference type="ARBA" id="ARBA00022023"/>
    </source>
</evidence>
<dbReference type="InterPro" id="IPR044298">
    <property type="entry name" value="MIG/MutY"/>
</dbReference>
<evidence type="ECO:0000313" key="17">
    <source>
        <dbReference type="Proteomes" id="UP000784919"/>
    </source>
</evidence>
<evidence type="ECO:0000256" key="13">
    <source>
        <dbReference type="RuleBase" id="RU365096"/>
    </source>
</evidence>
<dbReference type="GO" id="GO:0000701">
    <property type="term" value="F:purine-specific mismatch base pair DNA N-glycosylase activity"/>
    <property type="evidence" value="ECO:0007669"/>
    <property type="project" value="UniProtKB-EC"/>
</dbReference>
<organism evidence="16 17">
    <name type="scientific">Claviceps arundinis</name>
    <dbReference type="NCBI Taxonomy" id="1623583"/>
    <lineage>
        <taxon>Eukaryota</taxon>
        <taxon>Fungi</taxon>
        <taxon>Dikarya</taxon>
        <taxon>Ascomycota</taxon>
        <taxon>Pezizomycotina</taxon>
        <taxon>Sordariomycetes</taxon>
        <taxon>Hypocreomycetidae</taxon>
        <taxon>Hypocreales</taxon>
        <taxon>Clavicipitaceae</taxon>
        <taxon>Claviceps</taxon>
    </lineage>
</organism>
<dbReference type="Gene3D" id="1.10.340.30">
    <property type="entry name" value="Hypothetical protein, domain 2"/>
    <property type="match status" value="1"/>
</dbReference>
<dbReference type="GO" id="GO:0005634">
    <property type="term" value="C:nucleus"/>
    <property type="evidence" value="ECO:0007669"/>
    <property type="project" value="TreeGrafter"/>
</dbReference>
<comment type="cofactor">
    <cofactor evidence="13">
        <name>[4Fe-4S] cluster</name>
        <dbReference type="ChEBI" id="CHEBI:49883"/>
    </cofactor>
    <text evidence="13">Binds 1 [4Fe-4S] cluster.</text>
</comment>
<feature type="compositionally biased region" description="Polar residues" evidence="14">
    <location>
        <begin position="57"/>
        <end position="68"/>
    </location>
</feature>
<dbReference type="SMART" id="SM00478">
    <property type="entry name" value="ENDO3c"/>
    <property type="match status" value="1"/>
</dbReference>
<evidence type="ECO:0000256" key="6">
    <source>
        <dbReference type="ARBA" id="ARBA00022723"/>
    </source>
</evidence>
<evidence type="ECO:0000313" key="16">
    <source>
        <dbReference type="EMBL" id="KAG5973009.1"/>
    </source>
</evidence>